<evidence type="ECO:0000313" key="1">
    <source>
        <dbReference type="EMBL" id="AEW61890.1"/>
    </source>
</evidence>
<dbReference type="PATRIC" id="fig|1125630.4.peg.3113"/>
<dbReference type="RefSeq" id="WP_004148755.1">
    <property type="nucleotide sequence ID" value="NC_016845.1"/>
</dbReference>
<accession>A0A0H3GPL9</accession>
<sequence length="38" mass="4433">MRRMLREIFHILMKNMKLIAISQNIIPTASSALANRFC</sequence>
<name>A0A0H3GPL9_KLEPH</name>
<dbReference type="Proteomes" id="UP000007841">
    <property type="component" value="Chromosome"/>
</dbReference>
<proteinExistence type="predicted"/>
<dbReference type="AlphaFoldDB" id="A0A0H3GPL9"/>
<dbReference type="RefSeq" id="YP_005227492.1">
    <property type="nucleotide sequence ID" value="NC_016845.1"/>
</dbReference>
<dbReference type="KEGG" id="kpm:KPHS_31920"/>
<dbReference type="EMBL" id="CP003200">
    <property type="protein sequence ID" value="AEW61890.1"/>
    <property type="molecule type" value="Genomic_DNA"/>
</dbReference>
<evidence type="ECO:0000313" key="2">
    <source>
        <dbReference type="Proteomes" id="UP000007841"/>
    </source>
</evidence>
<dbReference type="GeneID" id="11848213"/>
<reference evidence="1" key="1">
    <citation type="journal article" date="2012" name="J. Bacteriol.">
        <title>Complete genome sequence of Klebsiella pneumoniae subsp. pneumoniae HS11286, a multidrug-resistant strain isolated from human sputum.</title>
        <authorList>
            <person name="Liu P."/>
            <person name="Li P."/>
            <person name="Jiang X."/>
            <person name="Bi D."/>
            <person name="Xie Y."/>
            <person name="Tai C."/>
            <person name="Deng Z."/>
            <person name="Rajakumar K."/>
            <person name="Ou H.Y."/>
        </authorList>
    </citation>
    <scope>NUCLEOTIDE SEQUENCE [LARGE SCALE GENOMIC DNA]</scope>
    <source>
        <strain evidence="1">HS11286</strain>
    </source>
</reference>
<protein>
    <submittedName>
        <fullName evidence="1">Uncharacterized protein</fullName>
    </submittedName>
</protein>
<organism evidence="1 2">
    <name type="scientific">Klebsiella pneumoniae subsp. pneumoniae (strain HS11286)</name>
    <dbReference type="NCBI Taxonomy" id="1125630"/>
    <lineage>
        <taxon>Bacteria</taxon>
        <taxon>Pseudomonadati</taxon>
        <taxon>Pseudomonadota</taxon>
        <taxon>Gammaproteobacteria</taxon>
        <taxon>Enterobacterales</taxon>
        <taxon>Enterobacteriaceae</taxon>
        <taxon>Klebsiella/Raoultella group</taxon>
        <taxon>Klebsiella</taxon>
        <taxon>Klebsiella pneumoniae complex</taxon>
    </lineage>
</organism>
<keyword evidence="2" id="KW-1185">Reference proteome</keyword>
<gene>
    <name evidence="1" type="ordered locus">KPHS_31920</name>
</gene>
<dbReference type="HOGENOM" id="CLU_3328997_0_0_6"/>